<accession>D6ADK6</accession>
<evidence type="ECO:0000313" key="3">
    <source>
        <dbReference type="Proteomes" id="UP000003986"/>
    </source>
</evidence>
<reference evidence="3" key="2">
    <citation type="submission" date="2008-12" db="EMBL/GenBank/DDBJ databases">
        <title>Annotation of Streptomyces roseosporus strain NRRL 15998.</title>
        <authorList>
            <consortium name="The Broad Institute Genome Sequencing Platform"/>
            <consortium name="Broad Institute Microbial Sequencing Center"/>
            <person name="Fischbach M."/>
            <person name="Ward D."/>
            <person name="Young S."/>
            <person name="Kodira C.D."/>
            <person name="Zeng Q."/>
            <person name="Koehrsen M."/>
            <person name="Godfrey P."/>
            <person name="Alvarado L."/>
            <person name="Berlin A.M."/>
            <person name="Borenstein D."/>
            <person name="Chen Z."/>
            <person name="Engels R."/>
            <person name="Freedman E."/>
            <person name="Gellesch M."/>
            <person name="Goldberg J."/>
            <person name="Griggs A."/>
            <person name="Gujja S."/>
            <person name="Heiman D.I."/>
            <person name="Hepburn T.A."/>
            <person name="Howarth C."/>
            <person name="Jen D."/>
            <person name="Larson L."/>
            <person name="Lewis B."/>
            <person name="Mehta T."/>
            <person name="Park D."/>
            <person name="Pearson M."/>
            <person name="Roberts A."/>
            <person name="Saif S."/>
            <person name="Shea T.D."/>
            <person name="Shenoy N."/>
            <person name="Sisk P."/>
            <person name="Stolte C."/>
            <person name="Sykes S.N."/>
            <person name="Walk T."/>
            <person name="White J."/>
            <person name="Yandava C."/>
            <person name="Straight P."/>
            <person name="Clardy J."/>
            <person name="Hung D."/>
            <person name="Kolter R."/>
            <person name="Mekalanos J."/>
            <person name="Walker S."/>
            <person name="Walsh C.T."/>
            <person name="Wieland B.L.C."/>
            <person name="Ilzarbe M."/>
            <person name="Galagan J."/>
            <person name="Nusbaum C."/>
            <person name="Birren B."/>
        </authorList>
    </citation>
    <scope>NUCLEOTIDE SEQUENCE [LARGE SCALE GENOMIC DNA]</scope>
    <source>
        <strain evidence="3">NRRL 15998</strain>
    </source>
</reference>
<sequence length="62" mass="6890">MRCAACWAVRRPQRPAPRYWRVPPMRGSVTSGTGPPFDGVRLRPLGAGHTRPLRQDGARAHT</sequence>
<dbReference type="Proteomes" id="UP000003986">
    <property type="component" value="Unassembled WGS sequence"/>
</dbReference>
<dbReference type="EMBL" id="DS999644">
    <property type="protein sequence ID" value="EFE76692.2"/>
    <property type="molecule type" value="Genomic_DNA"/>
</dbReference>
<evidence type="ECO:0000256" key="1">
    <source>
        <dbReference type="SAM" id="MobiDB-lite"/>
    </source>
</evidence>
<name>D6ADK6_STRFL</name>
<gene>
    <name evidence="2" type="ORF">SSGG_04059</name>
</gene>
<protein>
    <submittedName>
        <fullName evidence="2">Predicted protein</fullName>
    </submittedName>
</protein>
<feature type="compositionally biased region" description="Basic and acidic residues" evidence="1">
    <location>
        <begin position="53"/>
        <end position="62"/>
    </location>
</feature>
<evidence type="ECO:0000313" key="2">
    <source>
        <dbReference type="EMBL" id="EFE76692.2"/>
    </source>
</evidence>
<organism evidence="2 3">
    <name type="scientific">Streptomyces filamentosus NRRL 15998</name>
    <dbReference type="NCBI Taxonomy" id="457431"/>
    <lineage>
        <taxon>Bacteria</taxon>
        <taxon>Bacillati</taxon>
        <taxon>Actinomycetota</taxon>
        <taxon>Actinomycetes</taxon>
        <taxon>Kitasatosporales</taxon>
        <taxon>Streptomycetaceae</taxon>
        <taxon>Streptomyces</taxon>
    </lineage>
</organism>
<proteinExistence type="predicted"/>
<reference evidence="3" key="1">
    <citation type="submission" date="2008-10" db="EMBL/GenBank/DDBJ databases">
        <authorList>
            <person name="Molnar K."/>
        </authorList>
    </citation>
    <scope>NUCLEOTIDE SEQUENCE [LARGE SCALE GENOMIC DNA]</scope>
    <source>
        <strain evidence="3">NRRL 15998</strain>
    </source>
</reference>
<feature type="region of interest" description="Disordered" evidence="1">
    <location>
        <begin position="24"/>
        <end position="62"/>
    </location>
</feature>
<dbReference type="AlphaFoldDB" id="D6ADK6"/>